<name>A0A1I8AS49_9BILA</name>
<reference evidence="3" key="1">
    <citation type="submission" date="2016-11" db="UniProtKB">
        <authorList>
            <consortium name="WormBaseParasite"/>
        </authorList>
    </citation>
    <scope>IDENTIFICATION</scope>
</reference>
<feature type="compositionally biased region" description="Basic and acidic residues" evidence="1">
    <location>
        <begin position="148"/>
        <end position="157"/>
    </location>
</feature>
<proteinExistence type="predicted"/>
<dbReference type="Proteomes" id="UP000095287">
    <property type="component" value="Unplaced"/>
</dbReference>
<feature type="region of interest" description="Disordered" evidence="1">
    <location>
        <begin position="128"/>
        <end position="157"/>
    </location>
</feature>
<accession>A0A1I8AS49</accession>
<protein>
    <submittedName>
        <fullName evidence="3">SCAPER_N domain-containing protein</fullName>
    </submittedName>
</protein>
<sequence>MPLASVDQSAVISSSCDEVPVFRNRSMMPKSKGGRRRKSKIEGSTRRVYLKSCQDSWYNRKFEDIFAALSRTDVPVEFRILWEDSDFRSLYECAREIKEVERGWKNKTMPLSEADARSKKLRLQLCGGKGGKKRQSDRSVAALNNGKGGHEQRKKQNDRAIDNRIRYAIKVAKSGLIKKYCSIMFSLLSNRDALTISQKTFLTSVGENVLLKTLKRFYSI</sequence>
<dbReference type="WBParaSite" id="L893_g8655.t1">
    <property type="protein sequence ID" value="L893_g8655.t1"/>
    <property type="gene ID" value="L893_g8655"/>
</dbReference>
<evidence type="ECO:0000256" key="1">
    <source>
        <dbReference type="SAM" id="MobiDB-lite"/>
    </source>
</evidence>
<dbReference type="AlphaFoldDB" id="A0A1I8AS49"/>
<evidence type="ECO:0000313" key="3">
    <source>
        <dbReference type="WBParaSite" id="L893_g8655.t1"/>
    </source>
</evidence>
<evidence type="ECO:0000313" key="2">
    <source>
        <dbReference type="Proteomes" id="UP000095287"/>
    </source>
</evidence>
<keyword evidence="2" id="KW-1185">Reference proteome</keyword>
<organism evidence="2 3">
    <name type="scientific">Steinernema glaseri</name>
    <dbReference type="NCBI Taxonomy" id="37863"/>
    <lineage>
        <taxon>Eukaryota</taxon>
        <taxon>Metazoa</taxon>
        <taxon>Ecdysozoa</taxon>
        <taxon>Nematoda</taxon>
        <taxon>Chromadorea</taxon>
        <taxon>Rhabditida</taxon>
        <taxon>Tylenchina</taxon>
        <taxon>Panagrolaimomorpha</taxon>
        <taxon>Strongyloidoidea</taxon>
        <taxon>Steinernematidae</taxon>
        <taxon>Steinernema</taxon>
    </lineage>
</organism>